<reference evidence="2 3" key="1">
    <citation type="submission" date="2016-12" db="EMBL/GenBank/DDBJ databases">
        <title>The draft genome sequence of HSLHS2.</title>
        <authorList>
            <person name="Hu D."/>
            <person name="Wang L."/>
            <person name="Shao Z."/>
        </authorList>
    </citation>
    <scope>NUCLEOTIDE SEQUENCE [LARGE SCALE GENOMIC DNA]</scope>
    <source>
        <strain evidence="2">MCCC 1A06712</strain>
    </source>
</reference>
<dbReference type="AlphaFoldDB" id="A0A251WYP3"/>
<evidence type="ECO:0000313" key="2">
    <source>
        <dbReference type="EMBL" id="OUD09421.1"/>
    </source>
</evidence>
<organism evidence="2 3">
    <name type="scientific">Marivivens niveibacter</name>
    <dbReference type="NCBI Taxonomy" id="1930667"/>
    <lineage>
        <taxon>Bacteria</taxon>
        <taxon>Pseudomonadati</taxon>
        <taxon>Pseudomonadota</taxon>
        <taxon>Alphaproteobacteria</taxon>
        <taxon>Rhodobacterales</taxon>
        <taxon>Paracoccaceae</taxon>
        <taxon>Marivivens group</taxon>
        <taxon>Marivivens</taxon>
    </lineage>
</organism>
<evidence type="ECO:0000256" key="1">
    <source>
        <dbReference type="SAM" id="SignalP"/>
    </source>
</evidence>
<gene>
    <name evidence="2" type="ORF">BVC71_06080</name>
</gene>
<proteinExistence type="predicted"/>
<evidence type="ECO:0000313" key="3">
    <source>
        <dbReference type="Proteomes" id="UP000194664"/>
    </source>
</evidence>
<protein>
    <recommendedName>
        <fullName evidence="4">Lipoprotein</fullName>
    </recommendedName>
</protein>
<dbReference type="EMBL" id="MSPP01000002">
    <property type="protein sequence ID" value="OUD09421.1"/>
    <property type="molecule type" value="Genomic_DNA"/>
</dbReference>
<feature type="signal peptide" evidence="1">
    <location>
        <begin position="1"/>
        <end position="21"/>
    </location>
</feature>
<accession>A0A251WYP3</accession>
<keyword evidence="1" id="KW-0732">Signal</keyword>
<dbReference type="RefSeq" id="WP_086450770.1">
    <property type="nucleotide sequence ID" value="NZ_MSPP01000002.1"/>
</dbReference>
<name>A0A251WYP3_9RHOB</name>
<dbReference type="PROSITE" id="PS51257">
    <property type="entry name" value="PROKAR_LIPOPROTEIN"/>
    <property type="match status" value="1"/>
</dbReference>
<comment type="caution">
    <text evidence="2">The sequence shown here is derived from an EMBL/GenBank/DDBJ whole genome shotgun (WGS) entry which is preliminary data.</text>
</comment>
<keyword evidence="3" id="KW-1185">Reference proteome</keyword>
<feature type="chain" id="PRO_5012829402" description="Lipoprotein" evidence="1">
    <location>
        <begin position="22"/>
        <end position="122"/>
    </location>
</feature>
<evidence type="ECO:0008006" key="4">
    <source>
        <dbReference type="Google" id="ProtNLM"/>
    </source>
</evidence>
<sequence>MKKIACFAVVLLLSACMSSEMSPELEANIARNAVVAENATMVQSAAGPMRINVNNSGVIAMVTGVPGVTTVAQMESAVAAHTGCSAQAATNITQLMGIDKTTPVSDGHYRQFGGAIPIRLSC</sequence>
<dbReference type="Proteomes" id="UP000194664">
    <property type="component" value="Unassembled WGS sequence"/>
</dbReference>